<gene>
    <name evidence="12" type="primary">g2571</name>
    <name evidence="12" type="ORF">VP750_LOCUS2195</name>
</gene>
<dbReference type="PANTHER" id="PTHR11405:SF4">
    <property type="entry name" value="CARBAMOYL-PHOSPHATE SYNTHASE ARGININE-SPECIFIC SMALL CHAIN"/>
    <property type="match status" value="1"/>
</dbReference>
<dbReference type="HAMAP" id="MF_01209">
    <property type="entry name" value="CPSase_S_chain"/>
    <property type="match status" value="1"/>
</dbReference>
<comment type="subunit">
    <text evidence="9">Heterodimer composed of 2 chains; the small (or glutamine) chain promotes the hydrolysis of glutamine to ammonia, which is used by the large (or ammonia) chain to synthesize carbamoyl phosphate.</text>
</comment>
<dbReference type="NCBIfam" id="TIGR01368">
    <property type="entry name" value="CPSaseIIsmall"/>
    <property type="match status" value="1"/>
</dbReference>
<comment type="similarity">
    <text evidence="2">Belongs to the CarA family.</text>
</comment>
<reference evidence="12 13" key="1">
    <citation type="submission" date="2024-06" db="EMBL/GenBank/DDBJ databases">
        <authorList>
            <person name="Kraege A."/>
            <person name="Thomma B."/>
        </authorList>
    </citation>
    <scope>NUCLEOTIDE SEQUENCE [LARGE SCALE GENOMIC DNA]</scope>
</reference>
<evidence type="ECO:0000256" key="8">
    <source>
        <dbReference type="ARBA" id="ARBA00022840"/>
    </source>
</evidence>
<name>A0ABP1FNP0_9CHLO</name>
<dbReference type="PANTHER" id="PTHR11405">
    <property type="entry name" value="CARBAMOYLTRANSFERASE FAMILY MEMBER"/>
    <property type="match status" value="1"/>
</dbReference>
<accession>A0ABP1FNP0</accession>
<keyword evidence="5" id="KW-0436">Ligase</keyword>
<dbReference type="CDD" id="cd01744">
    <property type="entry name" value="GATase1_CPSase"/>
    <property type="match status" value="1"/>
</dbReference>
<evidence type="ECO:0000256" key="6">
    <source>
        <dbReference type="ARBA" id="ARBA00022605"/>
    </source>
</evidence>
<evidence type="ECO:0000256" key="1">
    <source>
        <dbReference type="ARBA" id="ARBA00005077"/>
    </source>
</evidence>
<evidence type="ECO:0000313" key="13">
    <source>
        <dbReference type="Proteomes" id="UP001497392"/>
    </source>
</evidence>
<feature type="domain" description="Carbamoyl-phosphate synthase small subunit N-terminal" evidence="11">
    <location>
        <begin position="79"/>
        <end position="209"/>
    </location>
</feature>
<keyword evidence="7" id="KW-0547">Nucleotide-binding</keyword>
<evidence type="ECO:0000256" key="10">
    <source>
        <dbReference type="ARBA" id="ARBA00049285"/>
    </source>
</evidence>
<evidence type="ECO:0000256" key="2">
    <source>
        <dbReference type="ARBA" id="ARBA00007800"/>
    </source>
</evidence>
<keyword evidence="8" id="KW-0067">ATP-binding</keyword>
<dbReference type="InterPro" id="IPR017926">
    <property type="entry name" value="GATASE"/>
</dbReference>
<dbReference type="InterPro" id="IPR006274">
    <property type="entry name" value="CarbamoylP_synth_ssu"/>
</dbReference>
<evidence type="ECO:0000256" key="7">
    <source>
        <dbReference type="ARBA" id="ARBA00022741"/>
    </source>
</evidence>
<dbReference type="InterPro" id="IPR029062">
    <property type="entry name" value="Class_I_gatase-like"/>
</dbReference>
<proteinExistence type="inferred from homology"/>
<evidence type="ECO:0000256" key="4">
    <source>
        <dbReference type="ARBA" id="ARBA00022571"/>
    </source>
</evidence>
<keyword evidence="6" id="KW-0028">Amino-acid biosynthesis</keyword>
<dbReference type="NCBIfam" id="NF009475">
    <property type="entry name" value="PRK12838.1"/>
    <property type="match status" value="1"/>
</dbReference>
<dbReference type="Pfam" id="PF00117">
    <property type="entry name" value="GATase"/>
    <property type="match status" value="1"/>
</dbReference>
<dbReference type="PRINTS" id="PR00097">
    <property type="entry name" value="ANTSNTHASEII"/>
</dbReference>
<comment type="pathway">
    <text evidence="1">Amino-acid biosynthesis; L-arginine biosynthesis; carbamoyl phosphate from bicarbonate: step 1/1.</text>
</comment>
<dbReference type="Gene3D" id="3.40.50.880">
    <property type="match status" value="1"/>
</dbReference>
<evidence type="ECO:0000256" key="3">
    <source>
        <dbReference type="ARBA" id="ARBA00012738"/>
    </source>
</evidence>
<dbReference type="InterPro" id="IPR035686">
    <property type="entry name" value="CPSase_GATase1"/>
</dbReference>
<dbReference type="InterPro" id="IPR036480">
    <property type="entry name" value="CarbP_synth_ssu_N_sf"/>
</dbReference>
<dbReference type="PRINTS" id="PR00099">
    <property type="entry name" value="CPSGATASE"/>
</dbReference>
<dbReference type="Proteomes" id="UP001497392">
    <property type="component" value="Unassembled WGS sequence"/>
</dbReference>
<dbReference type="InterPro" id="IPR002474">
    <property type="entry name" value="CarbamoylP_synth_ssu_N"/>
</dbReference>
<evidence type="ECO:0000256" key="5">
    <source>
        <dbReference type="ARBA" id="ARBA00022598"/>
    </source>
</evidence>
<dbReference type="PROSITE" id="PS51273">
    <property type="entry name" value="GATASE_TYPE_1"/>
    <property type="match status" value="1"/>
</dbReference>
<dbReference type="PRINTS" id="PR00096">
    <property type="entry name" value="GATASE"/>
</dbReference>
<evidence type="ECO:0000313" key="12">
    <source>
        <dbReference type="EMBL" id="CAL5220536.1"/>
    </source>
</evidence>
<dbReference type="EC" id="6.3.5.5" evidence="3"/>
<keyword evidence="13" id="KW-1185">Reference proteome</keyword>
<dbReference type="Gene3D" id="3.50.30.20">
    <property type="entry name" value="Carbamoyl-phosphate synthase small subunit, N-terminal domain"/>
    <property type="match status" value="1"/>
</dbReference>
<evidence type="ECO:0000256" key="9">
    <source>
        <dbReference type="ARBA" id="ARBA00044031"/>
    </source>
</evidence>
<dbReference type="SMART" id="SM01097">
    <property type="entry name" value="CPSase_sm_chain"/>
    <property type="match status" value="1"/>
</dbReference>
<comment type="catalytic activity">
    <reaction evidence="10">
        <text>L-glutamine + H2O = L-glutamate + NH4(+)</text>
        <dbReference type="Rhea" id="RHEA:15889"/>
        <dbReference type="ChEBI" id="CHEBI:15377"/>
        <dbReference type="ChEBI" id="CHEBI:28938"/>
        <dbReference type="ChEBI" id="CHEBI:29985"/>
        <dbReference type="ChEBI" id="CHEBI:58359"/>
    </reaction>
</comment>
<organism evidence="12 13">
    <name type="scientific">Coccomyxa viridis</name>
    <dbReference type="NCBI Taxonomy" id="1274662"/>
    <lineage>
        <taxon>Eukaryota</taxon>
        <taxon>Viridiplantae</taxon>
        <taxon>Chlorophyta</taxon>
        <taxon>core chlorophytes</taxon>
        <taxon>Trebouxiophyceae</taxon>
        <taxon>Trebouxiophyceae incertae sedis</taxon>
        <taxon>Coccomyxaceae</taxon>
        <taxon>Coccomyxa</taxon>
    </lineage>
</organism>
<dbReference type="EMBL" id="CAXHTA020000004">
    <property type="protein sequence ID" value="CAL5220536.1"/>
    <property type="molecule type" value="Genomic_DNA"/>
</dbReference>
<dbReference type="SUPFAM" id="SSF52021">
    <property type="entry name" value="Carbamoyl phosphate synthetase, small subunit N-terminal domain"/>
    <property type="match status" value="1"/>
</dbReference>
<sequence>MLAQMQAQRLCPTASFAGSYACFQRSAPTQPLHVSSSRQLSESQLRQKFCSASISRRHQSLIVYAQSSNGAVARPWADKNARLVLEDGSVWEGRAFGAEGTAIAETVFNTSLTGYQEILTDPSYKGQYVVFTHPHIGNVGINFGDMESEKCHLSGIIIRDLSCTVSNYRSTKTLDQYLKEQNVLGIADVDTREITRRLRDTGALNGIITTDMATPVEELVEKTKSWSILGKDLISEVTCKEPYEWKDTTEHEWEFNPIVMSGNGAEPYKIVAYDFGIKHNILRRLASFGCKITVVPADYPASKVLEMNPDGIFLSNGPGDPSAVPYAVENVRAVIGKKPVFGICMGHQLLGQAFGGTTFKLKFGHHGGNHPIRFEETSRIEISAQNHNYAVDPASLPSDVDVTHINLNDGTCAGLLCSPKKAMSIQYHPEASPGPHDADVCFEQFIEMLKAERTAGKTAVAA</sequence>
<protein>
    <recommendedName>
        <fullName evidence="3">carbamoyl-phosphate synthase (glutamine-hydrolyzing)</fullName>
        <ecNumber evidence="3">6.3.5.5</ecNumber>
    </recommendedName>
</protein>
<dbReference type="SUPFAM" id="SSF52317">
    <property type="entry name" value="Class I glutamine amidotransferase-like"/>
    <property type="match status" value="1"/>
</dbReference>
<evidence type="ECO:0000259" key="11">
    <source>
        <dbReference type="SMART" id="SM01097"/>
    </source>
</evidence>
<comment type="caution">
    <text evidence="12">The sequence shown here is derived from an EMBL/GenBank/DDBJ whole genome shotgun (WGS) entry which is preliminary data.</text>
</comment>
<keyword evidence="4" id="KW-0055">Arginine biosynthesis</keyword>
<dbReference type="Pfam" id="PF00988">
    <property type="entry name" value="CPSase_sm_chain"/>
    <property type="match status" value="1"/>
</dbReference>